<keyword evidence="6" id="KW-0282">Flagellum</keyword>
<evidence type="ECO:0000313" key="6">
    <source>
        <dbReference type="EMBL" id="SES81080.1"/>
    </source>
</evidence>
<dbReference type="AlphaFoldDB" id="A0A1H9ZHK1"/>
<dbReference type="EMBL" id="FOIF01000009">
    <property type="protein sequence ID" value="SES81080.1"/>
    <property type="molecule type" value="Genomic_DNA"/>
</dbReference>
<keyword evidence="4 5" id="KW-0143">Chaperone</keyword>
<evidence type="ECO:0000313" key="7">
    <source>
        <dbReference type="Proteomes" id="UP000243819"/>
    </source>
</evidence>
<comment type="subcellular location">
    <subcellularLocation>
        <location evidence="5">Cytoplasm</location>
    </subcellularLocation>
</comment>
<dbReference type="STRING" id="1120990.SAMN03080614_100937"/>
<comment type="similarity">
    <text evidence="5">Belongs to the FliW family.</text>
</comment>
<dbReference type="InterPro" id="IPR024046">
    <property type="entry name" value="Flagellar_assmbl_FliW_dom_sf"/>
</dbReference>
<name>A0A1H9ZHK1_9FIRM</name>
<dbReference type="Proteomes" id="UP000243819">
    <property type="component" value="Unassembled WGS sequence"/>
</dbReference>
<dbReference type="OrthoDB" id="9801235at2"/>
<evidence type="ECO:0000256" key="1">
    <source>
        <dbReference type="ARBA" id="ARBA00022490"/>
    </source>
</evidence>
<evidence type="ECO:0000256" key="5">
    <source>
        <dbReference type="HAMAP-Rule" id="MF_01185"/>
    </source>
</evidence>
<keyword evidence="7" id="KW-1185">Reference proteome</keyword>
<dbReference type="NCBIfam" id="NF009793">
    <property type="entry name" value="PRK13285.1-1"/>
    <property type="match status" value="1"/>
</dbReference>
<keyword evidence="6" id="KW-0969">Cilium</keyword>
<dbReference type="RefSeq" id="WP_091349497.1">
    <property type="nucleotide sequence ID" value="NZ_FOIF01000009.1"/>
</dbReference>
<keyword evidence="2 5" id="KW-1005">Bacterial flagellum biogenesis</keyword>
<keyword evidence="1 5" id="KW-0963">Cytoplasm</keyword>
<dbReference type="GO" id="GO:0006417">
    <property type="term" value="P:regulation of translation"/>
    <property type="evidence" value="ECO:0007669"/>
    <property type="project" value="UniProtKB-KW"/>
</dbReference>
<proteinExistence type="inferred from homology"/>
<evidence type="ECO:0000256" key="2">
    <source>
        <dbReference type="ARBA" id="ARBA00022795"/>
    </source>
</evidence>
<dbReference type="Pfam" id="PF02623">
    <property type="entry name" value="FliW"/>
    <property type="match status" value="1"/>
</dbReference>
<dbReference type="GO" id="GO:0044780">
    <property type="term" value="P:bacterial-type flagellum assembly"/>
    <property type="evidence" value="ECO:0007669"/>
    <property type="project" value="UniProtKB-UniRule"/>
</dbReference>
<accession>A0A1H9ZHK1</accession>
<keyword evidence="6" id="KW-0966">Cell projection</keyword>
<dbReference type="Gene3D" id="2.30.290.10">
    <property type="entry name" value="BH3618-like"/>
    <property type="match status" value="1"/>
</dbReference>
<evidence type="ECO:0000256" key="3">
    <source>
        <dbReference type="ARBA" id="ARBA00022845"/>
    </source>
</evidence>
<dbReference type="SUPFAM" id="SSF141457">
    <property type="entry name" value="BH3618-like"/>
    <property type="match status" value="1"/>
</dbReference>
<comment type="subunit">
    <text evidence="5">Interacts with translational regulator CsrA and flagellin(s).</text>
</comment>
<evidence type="ECO:0000256" key="4">
    <source>
        <dbReference type="ARBA" id="ARBA00023186"/>
    </source>
</evidence>
<keyword evidence="3 5" id="KW-0810">Translation regulation</keyword>
<sequence length="149" mass="17081">MELKTARFGVLEVKEEKIITFPQGIPGFEHLTKYILLEEPDTNEAFYWLQSVEDGDISLLLTRPYLFTDYKVQLDRELLEDIGIKEEGQGEVFTVVNVPDDFHKATTNLMAPIILNSETMEGKQVILTETNWPIKYPLFSGEKRAEGGR</sequence>
<dbReference type="GO" id="GO:0005737">
    <property type="term" value="C:cytoplasm"/>
    <property type="evidence" value="ECO:0007669"/>
    <property type="project" value="UniProtKB-SubCell"/>
</dbReference>
<dbReference type="PANTHER" id="PTHR39190">
    <property type="entry name" value="FLAGELLAR ASSEMBLY FACTOR FLIW"/>
    <property type="match status" value="1"/>
</dbReference>
<dbReference type="HAMAP" id="MF_01185">
    <property type="entry name" value="FliW"/>
    <property type="match status" value="1"/>
</dbReference>
<organism evidence="6 7">
    <name type="scientific">Anaerobranca gottschalkii DSM 13577</name>
    <dbReference type="NCBI Taxonomy" id="1120990"/>
    <lineage>
        <taxon>Bacteria</taxon>
        <taxon>Bacillati</taxon>
        <taxon>Bacillota</taxon>
        <taxon>Clostridia</taxon>
        <taxon>Eubacteriales</taxon>
        <taxon>Proteinivoracaceae</taxon>
        <taxon>Anaerobranca</taxon>
    </lineage>
</organism>
<protein>
    <recommendedName>
        <fullName evidence="5">Flagellar assembly factor FliW</fullName>
    </recommendedName>
</protein>
<dbReference type="InterPro" id="IPR003775">
    <property type="entry name" value="Flagellar_assembly_factor_FliW"/>
</dbReference>
<dbReference type="PANTHER" id="PTHR39190:SF1">
    <property type="entry name" value="FLAGELLAR ASSEMBLY FACTOR FLIW"/>
    <property type="match status" value="1"/>
</dbReference>
<comment type="function">
    <text evidence="5">Acts as an anti-CsrA protein, binds CsrA and prevents it from repressing translation of its target genes, one of which is flagellin. Binds to flagellin and participates in the assembly of the flagellum.</text>
</comment>
<gene>
    <name evidence="5" type="primary">fliW</name>
    <name evidence="6" type="ORF">SAMN03080614_100937</name>
</gene>
<reference evidence="7" key="1">
    <citation type="submission" date="2016-10" db="EMBL/GenBank/DDBJ databases">
        <authorList>
            <person name="Varghese N."/>
            <person name="Submissions S."/>
        </authorList>
    </citation>
    <scope>NUCLEOTIDE SEQUENCE [LARGE SCALE GENOMIC DNA]</scope>
    <source>
        <strain evidence="7">DSM 13577</strain>
    </source>
</reference>